<dbReference type="Proteomes" id="UP000294850">
    <property type="component" value="Unassembled WGS sequence"/>
</dbReference>
<reference evidence="2 3" key="1">
    <citation type="submission" date="2019-03" db="EMBL/GenBank/DDBJ databases">
        <title>Dyadobacter AR-3-6 sp. nov., isolated from arctic soil.</title>
        <authorList>
            <person name="Chaudhary D.K."/>
        </authorList>
    </citation>
    <scope>NUCLEOTIDE SEQUENCE [LARGE SCALE GENOMIC DNA]</scope>
    <source>
        <strain evidence="2 3">AR-3-6</strain>
    </source>
</reference>
<keyword evidence="3" id="KW-1185">Reference proteome</keyword>
<dbReference type="RefSeq" id="WP_131961555.1">
    <property type="nucleotide sequence ID" value="NZ_SMFL01000014.1"/>
</dbReference>
<evidence type="ECO:0000256" key="1">
    <source>
        <dbReference type="SAM" id="MobiDB-lite"/>
    </source>
</evidence>
<comment type="caution">
    <text evidence="2">The sequence shown here is derived from an EMBL/GenBank/DDBJ whole genome shotgun (WGS) entry which is preliminary data.</text>
</comment>
<feature type="region of interest" description="Disordered" evidence="1">
    <location>
        <begin position="37"/>
        <end position="73"/>
    </location>
</feature>
<evidence type="ECO:0000313" key="3">
    <source>
        <dbReference type="Proteomes" id="UP000294850"/>
    </source>
</evidence>
<protein>
    <submittedName>
        <fullName evidence="2">Uncharacterized protein</fullName>
    </submittedName>
</protein>
<dbReference type="AlphaFoldDB" id="A0A4R5DJ53"/>
<feature type="compositionally biased region" description="Polar residues" evidence="1">
    <location>
        <begin position="50"/>
        <end position="65"/>
    </location>
</feature>
<organism evidence="2 3">
    <name type="scientific">Dyadobacter psychrotolerans</name>
    <dbReference type="NCBI Taxonomy" id="2541721"/>
    <lineage>
        <taxon>Bacteria</taxon>
        <taxon>Pseudomonadati</taxon>
        <taxon>Bacteroidota</taxon>
        <taxon>Cytophagia</taxon>
        <taxon>Cytophagales</taxon>
        <taxon>Spirosomataceae</taxon>
        <taxon>Dyadobacter</taxon>
    </lineage>
</organism>
<proteinExistence type="predicted"/>
<gene>
    <name evidence="2" type="ORF">E0F88_27515</name>
</gene>
<evidence type="ECO:0000313" key="2">
    <source>
        <dbReference type="EMBL" id="TDE10825.1"/>
    </source>
</evidence>
<sequence length="73" mass="7822">MLAILLLTLFARTQIVSHSGISAVKAADSAGKRVAAPALASRSPRLSPEITDQTSRDSAVINAQKNPWERLPR</sequence>
<dbReference type="EMBL" id="SMFL01000014">
    <property type="protein sequence ID" value="TDE10825.1"/>
    <property type="molecule type" value="Genomic_DNA"/>
</dbReference>
<accession>A0A4R5DJ53</accession>
<name>A0A4R5DJ53_9BACT</name>